<proteinExistence type="predicted"/>
<gene>
    <name evidence="2" type="ORF">K505DRAFT_344017</name>
</gene>
<reference evidence="2" key="1">
    <citation type="journal article" date="2020" name="Stud. Mycol.">
        <title>101 Dothideomycetes genomes: a test case for predicting lifestyles and emergence of pathogens.</title>
        <authorList>
            <person name="Haridas S."/>
            <person name="Albert R."/>
            <person name="Binder M."/>
            <person name="Bloem J."/>
            <person name="Labutti K."/>
            <person name="Salamov A."/>
            <person name="Andreopoulos B."/>
            <person name="Baker S."/>
            <person name="Barry K."/>
            <person name="Bills G."/>
            <person name="Bluhm B."/>
            <person name="Cannon C."/>
            <person name="Castanera R."/>
            <person name="Culley D."/>
            <person name="Daum C."/>
            <person name="Ezra D."/>
            <person name="Gonzalez J."/>
            <person name="Henrissat B."/>
            <person name="Kuo A."/>
            <person name="Liang C."/>
            <person name="Lipzen A."/>
            <person name="Lutzoni F."/>
            <person name="Magnuson J."/>
            <person name="Mondo S."/>
            <person name="Nolan M."/>
            <person name="Ohm R."/>
            <person name="Pangilinan J."/>
            <person name="Park H.-J."/>
            <person name="Ramirez L."/>
            <person name="Alfaro M."/>
            <person name="Sun H."/>
            <person name="Tritt A."/>
            <person name="Yoshinaga Y."/>
            <person name="Zwiers L.-H."/>
            <person name="Turgeon B."/>
            <person name="Goodwin S."/>
            <person name="Spatafora J."/>
            <person name="Crous P."/>
            <person name="Grigoriev I."/>
        </authorList>
    </citation>
    <scope>NUCLEOTIDE SEQUENCE</scope>
    <source>
        <strain evidence="2">CBS 109.77</strain>
    </source>
</reference>
<name>A0A6A6WQ17_9PLEO</name>
<feature type="region of interest" description="Disordered" evidence="1">
    <location>
        <begin position="141"/>
        <end position="161"/>
    </location>
</feature>
<evidence type="ECO:0000313" key="3">
    <source>
        <dbReference type="Proteomes" id="UP000799757"/>
    </source>
</evidence>
<dbReference type="EMBL" id="MU002524">
    <property type="protein sequence ID" value="KAF2786190.1"/>
    <property type="molecule type" value="Genomic_DNA"/>
</dbReference>
<evidence type="ECO:0000313" key="2">
    <source>
        <dbReference type="EMBL" id="KAF2786190.1"/>
    </source>
</evidence>
<dbReference type="AlphaFoldDB" id="A0A6A6WQ17"/>
<protein>
    <submittedName>
        <fullName evidence="2">Uncharacterized protein</fullName>
    </submittedName>
</protein>
<keyword evidence="3" id="KW-1185">Reference proteome</keyword>
<evidence type="ECO:0000256" key="1">
    <source>
        <dbReference type="SAM" id="MobiDB-lite"/>
    </source>
</evidence>
<organism evidence="2 3">
    <name type="scientific">Melanomma pulvis-pyrius CBS 109.77</name>
    <dbReference type="NCBI Taxonomy" id="1314802"/>
    <lineage>
        <taxon>Eukaryota</taxon>
        <taxon>Fungi</taxon>
        <taxon>Dikarya</taxon>
        <taxon>Ascomycota</taxon>
        <taxon>Pezizomycotina</taxon>
        <taxon>Dothideomycetes</taxon>
        <taxon>Pleosporomycetidae</taxon>
        <taxon>Pleosporales</taxon>
        <taxon>Melanommataceae</taxon>
        <taxon>Melanomma</taxon>
    </lineage>
</organism>
<dbReference type="Proteomes" id="UP000799757">
    <property type="component" value="Unassembled WGS sequence"/>
</dbReference>
<accession>A0A6A6WQ17</accession>
<sequence length="317" mass="35506">MSSSSSFDELGEMDEIYDSIMANVQAGTASKADWESLAVAGKINDIPPYFLQGCLQHLLPEYLQPESRVFRELSAALIDDSGSDEESVSSEPFSDHSAQSTNLDELAMEFISSPAENSSDDESGGREEAWEIAARISALFPSEEDSKENSSPYTSLTLDVSTDPRSVVPDAGYPDFPDDQHGMCNCEYSYIPYAREQGALELVWRLFGGNPYRREDDEHVQRFRKRTYSTSSEFGNGRSPLSNVENADDIEDVKEHETSVSVCYAVDRFVKAVKRPFSNKPLSTCNFEDLCRHQRALEEARSKKIIFSGFRHSLRPP</sequence>
<feature type="compositionally biased region" description="Polar residues" evidence="1">
    <location>
        <begin position="149"/>
        <end position="161"/>
    </location>
</feature>